<name>A0A485KYL3_9STRA</name>
<feature type="compositionally biased region" description="Pro residues" evidence="3">
    <location>
        <begin position="154"/>
        <end position="186"/>
    </location>
</feature>
<dbReference type="SUPFAM" id="SSF57414">
    <property type="entry name" value="Hairpin loop containing domain-like"/>
    <property type="match status" value="1"/>
</dbReference>
<dbReference type="InterPro" id="IPR003609">
    <property type="entry name" value="Pan_app"/>
</dbReference>
<keyword evidence="4" id="KW-0732">Signal</keyword>
<dbReference type="InterPro" id="IPR000177">
    <property type="entry name" value="Apple"/>
</dbReference>
<dbReference type="Proteomes" id="UP000332933">
    <property type="component" value="Unassembled WGS sequence"/>
</dbReference>
<dbReference type="GO" id="GO:0006508">
    <property type="term" value="P:proteolysis"/>
    <property type="evidence" value="ECO:0007669"/>
    <property type="project" value="InterPro"/>
</dbReference>
<dbReference type="GO" id="GO:0005576">
    <property type="term" value="C:extracellular region"/>
    <property type="evidence" value="ECO:0007669"/>
    <property type="project" value="InterPro"/>
</dbReference>
<keyword evidence="8" id="KW-1185">Reference proteome</keyword>
<dbReference type="Pfam" id="PF00652">
    <property type="entry name" value="Ricin_B_lectin"/>
    <property type="match status" value="1"/>
</dbReference>
<dbReference type="EMBL" id="CAADRA010005479">
    <property type="protein sequence ID" value="VFT90357.1"/>
    <property type="molecule type" value="Genomic_DNA"/>
</dbReference>
<evidence type="ECO:0000256" key="4">
    <source>
        <dbReference type="SAM" id="SignalP"/>
    </source>
</evidence>
<organism evidence="7 8">
    <name type="scientific">Aphanomyces stellatus</name>
    <dbReference type="NCBI Taxonomy" id="120398"/>
    <lineage>
        <taxon>Eukaryota</taxon>
        <taxon>Sar</taxon>
        <taxon>Stramenopiles</taxon>
        <taxon>Oomycota</taxon>
        <taxon>Saprolegniomycetes</taxon>
        <taxon>Saprolegniales</taxon>
        <taxon>Verrucalvaceae</taxon>
        <taxon>Aphanomyces</taxon>
    </lineage>
</organism>
<gene>
    <name evidence="7" type="primary">Aste57867_13519</name>
    <name evidence="6" type="ORF">As57867_013469</name>
    <name evidence="7" type="ORF">ASTE57867_13519</name>
</gene>
<protein>
    <submittedName>
        <fullName evidence="7">Aste57867_13519 protein</fullName>
    </submittedName>
</protein>
<feature type="compositionally biased region" description="Low complexity" evidence="3">
    <location>
        <begin position="81"/>
        <end position="107"/>
    </location>
</feature>
<dbReference type="CDD" id="cd01100">
    <property type="entry name" value="APPLE_Factor_XI_like"/>
    <property type="match status" value="1"/>
</dbReference>
<feature type="region of interest" description="Disordered" evidence="3">
    <location>
        <begin position="77"/>
        <end position="197"/>
    </location>
</feature>
<dbReference type="Gene3D" id="2.80.10.50">
    <property type="match status" value="1"/>
</dbReference>
<dbReference type="SUPFAM" id="SSF50370">
    <property type="entry name" value="Ricin B-like lectins"/>
    <property type="match status" value="1"/>
</dbReference>
<dbReference type="Gene3D" id="3.50.4.10">
    <property type="entry name" value="Hepatocyte Growth Factor"/>
    <property type="match status" value="1"/>
</dbReference>
<evidence type="ECO:0000313" key="8">
    <source>
        <dbReference type="Proteomes" id="UP000332933"/>
    </source>
</evidence>
<feature type="compositionally biased region" description="Low complexity" evidence="3">
    <location>
        <begin position="141"/>
        <end position="153"/>
    </location>
</feature>
<keyword evidence="1" id="KW-0677">Repeat</keyword>
<evidence type="ECO:0000256" key="1">
    <source>
        <dbReference type="ARBA" id="ARBA00022737"/>
    </source>
</evidence>
<reference evidence="6" key="2">
    <citation type="submission" date="2019-06" db="EMBL/GenBank/DDBJ databases">
        <title>Genomics analysis of Aphanomyces spp. identifies a new class of oomycete effector associated with host adaptation.</title>
        <authorList>
            <person name="Gaulin E."/>
        </authorList>
    </citation>
    <scope>NUCLEOTIDE SEQUENCE</scope>
    <source>
        <strain evidence="6">CBS 578.67</strain>
    </source>
</reference>
<feature type="chain" id="PRO_5033437275" evidence="4">
    <location>
        <begin position="20"/>
        <end position="328"/>
    </location>
</feature>
<dbReference type="Pfam" id="PF00024">
    <property type="entry name" value="PAN_1"/>
    <property type="match status" value="1"/>
</dbReference>
<accession>A0A485KYL3</accession>
<feature type="domain" description="Apple" evidence="5">
    <location>
        <begin position="22"/>
        <end position="88"/>
    </location>
</feature>
<dbReference type="InterPro" id="IPR000772">
    <property type="entry name" value="Ricin_B_lectin"/>
</dbReference>
<evidence type="ECO:0000256" key="2">
    <source>
        <dbReference type="ARBA" id="ARBA00023157"/>
    </source>
</evidence>
<feature type="signal peptide" evidence="4">
    <location>
        <begin position="1"/>
        <end position="19"/>
    </location>
</feature>
<feature type="compositionally biased region" description="Pro residues" evidence="3">
    <location>
        <begin position="108"/>
        <end position="140"/>
    </location>
</feature>
<evidence type="ECO:0000313" key="7">
    <source>
        <dbReference type="EMBL" id="VFT90357.1"/>
    </source>
</evidence>
<sequence>MVSTRTFLTTAALVSSVLAQTCSVFPDVDFEGNDIAQTERSDASKCCTDCQATPGCKAYNWDSGVCYLKSKRGPSISAPGTVSGVVKPKPTTTTLKPTVKPTSVPTPKATPAPKPTLAPTEKPSPNPTPSPTPKPTPVPTQQPTSAPTFSSTPLPTPNPTPATTPFSTPVPTPSSTPSPTVEPTPEPTTVEPTPVPRGSIGIGANFAFCLEVAGASPGSNGGIPTRAASCNGSPTQLWRWVKMYLVHQASGMCLGPDPTTAQAHVFKCSFDYDQAWAPMDVNLVFVADTHLCLTATSPLQANQTVSSQPCVRGNDAQTIDVTYVDGKM</sequence>
<proteinExistence type="predicted"/>
<evidence type="ECO:0000259" key="5">
    <source>
        <dbReference type="SMART" id="SM00223"/>
    </source>
</evidence>
<dbReference type="InterPro" id="IPR035992">
    <property type="entry name" value="Ricin_B-like_lectins"/>
</dbReference>
<dbReference type="EMBL" id="VJMH01005458">
    <property type="protein sequence ID" value="KAF0695697.1"/>
    <property type="molecule type" value="Genomic_DNA"/>
</dbReference>
<reference evidence="7 8" key="1">
    <citation type="submission" date="2019-03" db="EMBL/GenBank/DDBJ databases">
        <authorList>
            <person name="Gaulin E."/>
            <person name="Dumas B."/>
        </authorList>
    </citation>
    <scope>NUCLEOTIDE SEQUENCE [LARGE SCALE GENOMIC DNA]</scope>
    <source>
        <strain evidence="7">CBS 568.67</strain>
    </source>
</reference>
<evidence type="ECO:0000256" key="3">
    <source>
        <dbReference type="SAM" id="MobiDB-lite"/>
    </source>
</evidence>
<dbReference type="SMART" id="SM00223">
    <property type="entry name" value="APPLE"/>
    <property type="match status" value="1"/>
</dbReference>
<dbReference type="PROSITE" id="PS50231">
    <property type="entry name" value="RICIN_B_LECTIN"/>
    <property type="match status" value="1"/>
</dbReference>
<dbReference type="AlphaFoldDB" id="A0A485KYL3"/>
<evidence type="ECO:0000313" key="6">
    <source>
        <dbReference type="EMBL" id="KAF0695697.1"/>
    </source>
</evidence>
<dbReference type="CDD" id="cd00161">
    <property type="entry name" value="beta-trefoil_Ricin-like"/>
    <property type="match status" value="1"/>
</dbReference>
<keyword evidence="2" id="KW-1015">Disulfide bond</keyword>